<evidence type="ECO:0000259" key="3">
    <source>
        <dbReference type="Pfam" id="PF13193"/>
    </source>
</evidence>
<sequence length="501" mass="55836">MDYTDHIKQYHKPFLNIYGTLVDSAVRYPDKIAIADDERSVTYAQLLKEADNYASKIAGLKLSTGDQVGFVMVNSIRMVSCFYGAVKLGCIVVMINTKFKAEEIAKLLSEMDVKAVFCDERWKDKVTGTAEKLGICHVITENYDWGEIEEKKTSCVQNLDYPAVIMHTSGTSGPPKGVMITHRNILETAYGYQEIQGLDSSAVTVLSVSLFHILGLSCVTTYFIYLGGTIVMSAFYDVKDVLKNIVKWKATHFHSVPTVYHQIIHAGSGKVSLSSLKVTVCGGAPIKEERVREFVKLAPNASFRLAYGMTETAGSGALSRGHREPLKAVKNVYIEVQGKNGRSLKPYEKGEIVFYGPVVAKGRWNCESLKEDKMPSGDTGYMDEEGRIFVLDRMKDLINRGGEKIFPSEIESTLLEYPGIIAASVVGVRDEEYGELPAAVVVPGRGEKVDKEALKCWMKERTATFKMPCMFEIWDSLPVTQNGKVRKTEIRKMLEEMRDKG</sequence>
<keyword evidence="5" id="KW-1185">Reference proteome</keyword>
<accession>A0A2Y9BIB8</accession>
<dbReference type="InterPro" id="IPR020845">
    <property type="entry name" value="AMP-binding_CS"/>
</dbReference>
<protein>
    <submittedName>
        <fullName evidence="4">Long-chain acyl-CoA synthetase</fullName>
    </submittedName>
</protein>
<dbReference type="Gene3D" id="3.30.300.30">
    <property type="match status" value="1"/>
</dbReference>
<dbReference type="Pfam" id="PF13193">
    <property type="entry name" value="AMP-binding_C"/>
    <property type="match status" value="1"/>
</dbReference>
<dbReference type="SUPFAM" id="SSF56801">
    <property type="entry name" value="Acetyl-CoA synthetase-like"/>
    <property type="match status" value="1"/>
</dbReference>
<dbReference type="Pfam" id="PF00501">
    <property type="entry name" value="AMP-binding"/>
    <property type="match status" value="1"/>
</dbReference>
<feature type="domain" description="AMP-dependent synthetase/ligase" evidence="2">
    <location>
        <begin position="23"/>
        <end position="362"/>
    </location>
</feature>
<dbReference type="PANTHER" id="PTHR24096">
    <property type="entry name" value="LONG-CHAIN-FATTY-ACID--COA LIGASE"/>
    <property type="match status" value="1"/>
</dbReference>
<gene>
    <name evidence="4" type="ORF">A8806_11246</name>
</gene>
<dbReference type="OrthoDB" id="9803968at2"/>
<keyword evidence="1" id="KW-0472">Membrane</keyword>
<reference evidence="4 5" key="1">
    <citation type="submission" date="2018-05" db="EMBL/GenBank/DDBJ databases">
        <title>The Hungate 1000. A catalogue of reference genomes from the rumen microbiome.</title>
        <authorList>
            <person name="Kelly W."/>
        </authorList>
    </citation>
    <scope>NUCLEOTIDE SEQUENCE [LARGE SCALE GENOMIC DNA]</scope>
    <source>
        <strain evidence="4 5">NLAE-zl-C242</strain>
    </source>
</reference>
<comment type="caution">
    <text evidence="4">The sequence shown here is derived from an EMBL/GenBank/DDBJ whole genome shotgun (WGS) entry which is preliminary data.</text>
</comment>
<dbReference type="Proteomes" id="UP000245845">
    <property type="component" value="Unassembled WGS sequence"/>
</dbReference>
<dbReference type="InterPro" id="IPR000873">
    <property type="entry name" value="AMP-dep_synth/lig_dom"/>
</dbReference>
<dbReference type="InterPro" id="IPR045851">
    <property type="entry name" value="AMP-bd_C_sf"/>
</dbReference>
<name>A0A2Y9BIB8_9FIRM</name>
<dbReference type="InterPro" id="IPR042099">
    <property type="entry name" value="ANL_N_sf"/>
</dbReference>
<keyword evidence="1" id="KW-1133">Transmembrane helix</keyword>
<feature type="transmembrane region" description="Helical" evidence="1">
    <location>
        <begin position="210"/>
        <end position="236"/>
    </location>
</feature>
<dbReference type="AlphaFoldDB" id="A0A2Y9BIB8"/>
<evidence type="ECO:0000313" key="4">
    <source>
        <dbReference type="EMBL" id="PWJ23801.1"/>
    </source>
</evidence>
<evidence type="ECO:0000313" key="5">
    <source>
        <dbReference type="Proteomes" id="UP000245845"/>
    </source>
</evidence>
<feature type="domain" description="AMP-binding enzyme C-terminal" evidence="3">
    <location>
        <begin position="409"/>
        <end position="484"/>
    </location>
</feature>
<keyword evidence="1" id="KW-0812">Transmembrane</keyword>
<dbReference type="RefSeq" id="WP_109732638.1">
    <property type="nucleotide sequence ID" value="NZ_BAAACK010000025.1"/>
</dbReference>
<dbReference type="PROSITE" id="PS00455">
    <property type="entry name" value="AMP_BINDING"/>
    <property type="match status" value="1"/>
</dbReference>
<dbReference type="GO" id="GO:0016405">
    <property type="term" value="F:CoA-ligase activity"/>
    <property type="evidence" value="ECO:0007669"/>
    <property type="project" value="TreeGrafter"/>
</dbReference>
<evidence type="ECO:0000256" key="1">
    <source>
        <dbReference type="SAM" id="Phobius"/>
    </source>
</evidence>
<dbReference type="Gene3D" id="3.40.50.12780">
    <property type="entry name" value="N-terminal domain of ligase-like"/>
    <property type="match status" value="1"/>
</dbReference>
<dbReference type="EMBL" id="QGDL01000012">
    <property type="protein sequence ID" value="PWJ23801.1"/>
    <property type="molecule type" value="Genomic_DNA"/>
</dbReference>
<evidence type="ECO:0000259" key="2">
    <source>
        <dbReference type="Pfam" id="PF00501"/>
    </source>
</evidence>
<dbReference type="InterPro" id="IPR025110">
    <property type="entry name" value="AMP-bd_C"/>
</dbReference>
<proteinExistence type="predicted"/>
<organism evidence="4 5">
    <name type="scientific">Faecalicatena orotica</name>
    <dbReference type="NCBI Taxonomy" id="1544"/>
    <lineage>
        <taxon>Bacteria</taxon>
        <taxon>Bacillati</taxon>
        <taxon>Bacillota</taxon>
        <taxon>Clostridia</taxon>
        <taxon>Lachnospirales</taxon>
        <taxon>Lachnospiraceae</taxon>
        <taxon>Faecalicatena</taxon>
    </lineage>
</organism>